<keyword evidence="2" id="KW-1185">Reference proteome</keyword>
<reference evidence="1 2" key="1">
    <citation type="submission" date="2009-01" db="EMBL/GenBank/DDBJ databases">
        <authorList>
            <person name="Fulton L."/>
            <person name="Clifton S."/>
            <person name="Fulton B."/>
            <person name="Xu J."/>
            <person name="Minx P."/>
            <person name="Pepin K.H."/>
            <person name="Johnson M."/>
            <person name="Bhonagiri V."/>
            <person name="Nash W.E."/>
            <person name="Mardis E.R."/>
            <person name="Wilson R.K."/>
        </authorList>
    </citation>
    <scope>NUCLEOTIDE SEQUENCE [LARGE SCALE GENOMIC DNA]</scope>
    <source>
        <strain evidence="1 2">DSM 5476</strain>
    </source>
</reference>
<evidence type="ECO:0000313" key="2">
    <source>
        <dbReference type="Proteomes" id="UP000003340"/>
    </source>
</evidence>
<comment type="caution">
    <text evidence="1">The sequence shown here is derived from an EMBL/GenBank/DDBJ whole genome shotgun (WGS) entry which is preliminary data.</text>
</comment>
<name>C0ED64_9FIRM</name>
<proteinExistence type="predicted"/>
<accession>C0ED64</accession>
<protein>
    <submittedName>
        <fullName evidence="1">Uncharacterized protein</fullName>
    </submittedName>
</protein>
<dbReference type="EMBL" id="ACEC01000060">
    <property type="protein sequence ID" value="EEG30577.1"/>
    <property type="molecule type" value="Genomic_DNA"/>
</dbReference>
<reference evidence="1 2" key="2">
    <citation type="submission" date="2009-02" db="EMBL/GenBank/DDBJ databases">
        <title>Draft genome sequence of Clostridium methylpentosum (DSM 5476).</title>
        <authorList>
            <person name="Sudarsanam P."/>
            <person name="Ley R."/>
            <person name="Guruge J."/>
            <person name="Turnbaugh P.J."/>
            <person name="Mahowald M."/>
            <person name="Liep D."/>
            <person name="Gordon J."/>
        </authorList>
    </citation>
    <scope>NUCLEOTIDE SEQUENCE [LARGE SCALE GENOMIC DNA]</scope>
    <source>
        <strain evidence="1 2">DSM 5476</strain>
    </source>
</reference>
<gene>
    <name evidence="1" type="ORF">CLOSTMETH_01790</name>
</gene>
<sequence length="41" mass="4590">MEVSKDKIEATGSRYAFTTVSTVPQTPCRGNPFRFLLLKAE</sequence>
<dbReference type="AlphaFoldDB" id="C0ED64"/>
<organism evidence="1 2">
    <name type="scientific">[Clostridium] methylpentosum DSM 5476</name>
    <dbReference type="NCBI Taxonomy" id="537013"/>
    <lineage>
        <taxon>Bacteria</taxon>
        <taxon>Bacillati</taxon>
        <taxon>Bacillota</taxon>
        <taxon>Clostridia</taxon>
        <taxon>Eubacteriales</taxon>
        <taxon>Oscillospiraceae</taxon>
        <taxon>Oscillospiraceae incertae sedis</taxon>
    </lineage>
</organism>
<evidence type="ECO:0000313" key="1">
    <source>
        <dbReference type="EMBL" id="EEG30577.1"/>
    </source>
</evidence>
<dbReference type="Proteomes" id="UP000003340">
    <property type="component" value="Unassembled WGS sequence"/>
</dbReference>
<dbReference type="HOGENOM" id="CLU_3268114_0_0_9"/>